<dbReference type="RefSeq" id="WP_012386152.1">
    <property type="nucleotide sequence ID" value="NC_010581.1"/>
</dbReference>
<dbReference type="Gene3D" id="3.40.50.720">
    <property type="entry name" value="NAD(P)-binding Rossmann-like Domain"/>
    <property type="match status" value="1"/>
</dbReference>
<evidence type="ECO:0000256" key="2">
    <source>
        <dbReference type="ARBA" id="ARBA00023002"/>
    </source>
</evidence>
<organism evidence="4 5">
    <name type="scientific">Beijerinckia indica subsp. indica (strain ATCC 9039 / DSM 1715 / NCIMB 8712)</name>
    <dbReference type="NCBI Taxonomy" id="395963"/>
    <lineage>
        <taxon>Bacteria</taxon>
        <taxon>Pseudomonadati</taxon>
        <taxon>Pseudomonadota</taxon>
        <taxon>Alphaproteobacteria</taxon>
        <taxon>Hyphomicrobiales</taxon>
        <taxon>Beijerinckiaceae</taxon>
        <taxon>Beijerinckia</taxon>
    </lineage>
</organism>
<reference evidence="5" key="1">
    <citation type="submission" date="2008-03" db="EMBL/GenBank/DDBJ databases">
        <title>Complete sequence of chromosome of Beijerinckia indica subsp. indica ATCC 9039.</title>
        <authorList>
            <consortium name="US DOE Joint Genome Institute"/>
            <person name="Copeland A."/>
            <person name="Lucas S."/>
            <person name="Lapidus A."/>
            <person name="Glavina del Rio T."/>
            <person name="Dalin E."/>
            <person name="Tice H."/>
            <person name="Bruce D."/>
            <person name="Goodwin L."/>
            <person name="Pitluck S."/>
            <person name="LaButti K."/>
            <person name="Schmutz J."/>
            <person name="Larimer F."/>
            <person name="Land M."/>
            <person name="Hauser L."/>
            <person name="Kyrpides N."/>
            <person name="Mikhailova N."/>
            <person name="Dunfield P.F."/>
            <person name="Dedysh S.N."/>
            <person name="Liesack W."/>
            <person name="Saw J.H."/>
            <person name="Alam M."/>
            <person name="Chen Y."/>
            <person name="Murrell J.C."/>
            <person name="Richardson P."/>
        </authorList>
    </citation>
    <scope>NUCLEOTIDE SEQUENCE [LARGE SCALE GENOMIC DNA]</scope>
    <source>
        <strain evidence="5">ATCC 9039 / DSM 1715 / NCIMB 8712</strain>
    </source>
</reference>
<evidence type="ECO:0000256" key="3">
    <source>
        <dbReference type="RuleBase" id="RU000363"/>
    </source>
</evidence>
<protein>
    <submittedName>
        <fullName evidence="4">Short-chain dehydrogenase/reductase SDR</fullName>
    </submittedName>
</protein>
<evidence type="ECO:0000256" key="1">
    <source>
        <dbReference type="ARBA" id="ARBA00006484"/>
    </source>
</evidence>
<evidence type="ECO:0000313" key="4">
    <source>
        <dbReference type="EMBL" id="ACB96804.1"/>
    </source>
</evidence>
<comment type="similarity">
    <text evidence="1 3">Belongs to the short-chain dehydrogenases/reductases (SDR) family.</text>
</comment>
<accession>B2ID39</accession>
<dbReference type="EMBL" id="CP001016">
    <property type="protein sequence ID" value="ACB96804.1"/>
    <property type="molecule type" value="Genomic_DNA"/>
</dbReference>
<dbReference type="OrthoDB" id="9808814at2"/>
<dbReference type="SUPFAM" id="SSF51735">
    <property type="entry name" value="NAD(P)-binding Rossmann-fold domains"/>
    <property type="match status" value="1"/>
</dbReference>
<dbReference type="HOGENOM" id="CLU_010194_2_1_5"/>
<dbReference type="STRING" id="395963.Bind_3244"/>
<dbReference type="Pfam" id="PF00106">
    <property type="entry name" value="adh_short"/>
    <property type="match status" value="1"/>
</dbReference>
<dbReference type="Proteomes" id="UP000001695">
    <property type="component" value="Chromosome"/>
</dbReference>
<dbReference type="PANTHER" id="PTHR44196:SF2">
    <property type="entry name" value="SHORT-CHAIN DEHYDROGENASE-RELATED"/>
    <property type="match status" value="1"/>
</dbReference>
<dbReference type="PIRSF" id="PIRSF000126">
    <property type="entry name" value="11-beta-HSD1"/>
    <property type="match status" value="1"/>
</dbReference>
<name>B2ID39_BEII9</name>
<evidence type="ECO:0000313" key="5">
    <source>
        <dbReference type="Proteomes" id="UP000001695"/>
    </source>
</evidence>
<dbReference type="PRINTS" id="PR00080">
    <property type="entry name" value="SDRFAMILY"/>
</dbReference>
<dbReference type="eggNOG" id="COG0300">
    <property type="taxonomic scope" value="Bacteria"/>
</dbReference>
<gene>
    <name evidence="4" type="ordered locus">Bind_3244</name>
</gene>
<dbReference type="PRINTS" id="PR00081">
    <property type="entry name" value="GDHRDH"/>
</dbReference>
<keyword evidence="2" id="KW-0560">Oxidoreductase</keyword>
<dbReference type="PANTHER" id="PTHR44196">
    <property type="entry name" value="DEHYDROGENASE/REDUCTASE SDR FAMILY MEMBER 7B"/>
    <property type="match status" value="1"/>
</dbReference>
<dbReference type="InterPro" id="IPR036291">
    <property type="entry name" value="NAD(P)-bd_dom_sf"/>
</dbReference>
<sequence length="262" mass="27811">MSEERRIVLITGASSGIGAELAQIFAREGHDLGLVARREDRLETLADKIAAQGAPRPLVFPCDLAQPDAVASLGKAVAAAGARPIMLVNNAGFGLLGEVATIDPDAQLAIIDVNTRALLALTLHFLPQIREARGKILNVASVVAFLPGGPRLAVYYASKAFVLSFSRSLREEMRADGVEVCVLCPGMTPTEFQERAGFGPGIALDWMPQISAVQVAEAGYAGLMTGRGVITPGFFNKLTEWLAPLLPTSLVLPLIGAMQRKR</sequence>
<dbReference type="InterPro" id="IPR002347">
    <property type="entry name" value="SDR_fam"/>
</dbReference>
<keyword evidence="5" id="KW-1185">Reference proteome</keyword>
<dbReference type="AlphaFoldDB" id="B2ID39"/>
<proteinExistence type="inferred from homology"/>
<dbReference type="KEGG" id="bid:Bind_3244"/>
<dbReference type="GO" id="GO:0016491">
    <property type="term" value="F:oxidoreductase activity"/>
    <property type="evidence" value="ECO:0007669"/>
    <property type="project" value="UniProtKB-KW"/>
</dbReference>
<reference evidence="4 5" key="2">
    <citation type="journal article" date="2010" name="J. Bacteriol.">
        <title>Complete genome sequence of Beijerinckia indica subsp. indica.</title>
        <authorList>
            <person name="Tamas I."/>
            <person name="Dedysh S.N."/>
            <person name="Liesack W."/>
            <person name="Stott M.B."/>
            <person name="Alam M."/>
            <person name="Murrell J.C."/>
            <person name="Dunfield P.F."/>
        </authorList>
    </citation>
    <scope>NUCLEOTIDE SEQUENCE [LARGE SCALE GENOMIC DNA]</scope>
    <source>
        <strain evidence="5">ATCC 9039 / DSM 1715 / NCIMB 8712</strain>
    </source>
</reference>
<dbReference type="GO" id="GO:0016020">
    <property type="term" value="C:membrane"/>
    <property type="evidence" value="ECO:0007669"/>
    <property type="project" value="TreeGrafter"/>
</dbReference>